<comment type="function">
    <text evidence="8">Catalyzes the NAD-dependent dehydrogenation (oxidation) of a broad array of hydroxylated polyunsaturated fatty acids (mainly eicosanoids and docosanoids, including prostaglandins, lipoxins and resolvins), yielding their corresponding keto (oxo) metabolites. Decreases the levels of the pro-proliferative prostaglandins such as prostaglandin E2 (whose activity is increased in cancer because of an increase in the expression of cyclooxygenase 2) and generates oxo-fatty acid products that can profoundly influence cell function by abrogating pro-inflammatory cytokine expression. Converts resolvins E1, D1 and D2 to their oxo products, which represents a mode of resolvin inactivation. Resolvin E1 plays important roles during the resolution phase of acute inflammation, while resolvins D1 and D2 have a unique role in obesity-induced adipose inflammation.</text>
</comment>
<comment type="similarity">
    <text evidence="1 22">Belongs to the short-chain dehydrogenases/reductases (SDR) family.</text>
</comment>
<evidence type="ECO:0000256" key="21">
    <source>
        <dbReference type="ARBA" id="ARBA00049188"/>
    </source>
</evidence>
<comment type="catalytic activity">
    <reaction evidence="9">
        <text>prostaglandin E1 + NAD(+) = 15-oxoprostaglandin E1 + NADH + H(+)</text>
        <dbReference type="Rhea" id="RHEA:16477"/>
        <dbReference type="ChEBI" id="CHEBI:15378"/>
        <dbReference type="ChEBI" id="CHEBI:57397"/>
        <dbReference type="ChEBI" id="CHEBI:57401"/>
        <dbReference type="ChEBI" id="CHEBI:57540"/>
        <dbReference type="ChEBI" id="CHEBI:57945"/>
    </reaction>
    <physiologicalReaction direction="left-to-right" evidence="9">
        <dbReference type="Rhea" id="RHEA:16478"/>
    </physiologicalReaction>
</comment>
<comment type="catalytic activity">
    <reaction evidence="20">
        <text>(15S)-hydroxy-(5Z,8Z,11Z,13E)-eicosatetraenoate + NAD(+) = 15-oxo-(5Z,8Z,11Z,13E)-eicosatetraenoate + NADH + H(+)</text>
        <dbReference type="Rhea" id="RHEA:23260"/>
        <dbReference type="ChEBI" id="CHEBI:15378"/>
        <dbReference type="ChEBI" id="CHEBI:57409"/>
        <dbReference type="ChEBI" id="CHEBI:57410"/>
        <dbReference type="ChEBI" id="CHEBI:57540"/>
        <dbReference type="ChEBI" id="CHEBI:57945"/>
        <dbReference type="EC" id="1.1.1.232"/>
    </reaction>
    <physiologicalReaction direction="left-to-right" evidence="20">
        <dbReference type="Rhea" id="RHEA:23261"/>
    </physiologicalReaction>
</comment>
<dbReference type="Proteomes" id="UP001497472">
    <property type="component" value="Unassembled WGS sequence"/>
</dbReference>
<dbReference type="PROSITE" id="PS00061">
    <property type="entry name" value="ADH_SHORT"/>
    <property type="match status" value="1"/>
</dbReference>
<evidence type="ECO:0000256" key="4">
    <source>
        <dbReference type="ARBA" id="ARBA00039060"/>
    </source>
</evidence>
<keyword evidence="24" id="KW-1185">Reference proteome</keyword>
<evidence type="ECO:0000256" key="7">
    <source>
        <dbReference type="ARBA" id="ARBA00042026"/>
    </source>
</evidence>
<comment type="catalytic activity">
    <reaction evidence="14">
        <text>resolvin D1 + NAD(+) = 17-oxoresolvin D1 + NADH + H(+)</text>
        <dbReference type="Rhea" id="RHEA:50128"/>
        <dbReference type="ChEBI" id="CHEBI:15378"/>
        <dbReference type="ChEBI" id="CHEBI:57540"/>
        <dbReference type="ChEBI" id="CHEBI:57945"/>
        <dbReference type="ChEBI" id="CHEBI:132079"/>
        <dbReference type="ChEBI" id="CHEBI:132081"/>
    </reaction>
    <physiologicalReaction direction="left-to-right" evidence="14">
        <dbReference type="Rhea" id="RHEA:50129"/>
    </physiologicalReaction>
</comment>
<dbReference type="InterPro" id="IPR002347">
    <property type="entry name" value="SDR_fam"/>
</dbReference>
<evidence type="ECO:0000256" key="20">
    <source>
        <dbReference type="ARBA" id="ARBA00049151"/>
    </source>
</evidence>
<comment type="catalytic activity">
    <reaction evidence="19">
        <text>resolvin D2 + NAD(+) = 16-oxoresolvin D2 + NADH + H(+)</text>
        <dbReference type="Rhea" id="RHEA:53588"/>
        <dbReference type="ChEBI" id="CHEBI:15378"/>
        <dbReference type="ChEBI" id="CHEBI:57540"/>
        <dbReference type="ChEBI" id="CHEBI:57945"/>
        <dbReference type="ChEBI" id="CHEBI:133367"/>
        <dbReference type="ChEBI" id="CHEBI:137498"/>
    </reaction>
    <physiologicalReaction direction="left-to-right" evidence="19">
        <dbReference type="Rhea" id="RHEA:53589"/>
    </physiologicalReaction>
</comment>
<dbReference type="GO" id="GO:0005737">
    <property type="term" value="C:cytoplasm"/>
    <property type="evidence" value="ECO:0007669"/>
    <property type="project" value="TreeGrafter"/>
</dbReference>
<evidence type="ECO:0000256" key="11">
    <source>
        <dbReference type="ARBA" id="ARBA00048008"/>
    </source>
</evidence>
<evidence type="ECO:0000256" key="3">
    <source>
        <dbReference type="ARBA" id="ARBA00038968"/>
    </source>
</evidence>
<evidence type="ECO:0000256" key="17">
    <source>
        <dbReference type="ARBA" id="ARBA00048611"/>
    </source>
</evidence>
<dbReference type="Gene3D" id="3.40.50.720">
    <property type="entry name" value="NAD(P)-binding Rossmann-like Domain"/>
    <property type="match status" value="1"/>
</dbReference>
<dbReference type="GO" id="GO:0047034">
    <property type="term" value="F:15-hydroxyicosatetraenoate dehydrogenase activity"/>
    <property type="evidence" value="ECO:0007669"/>
    <property type="project" value="UniProtKB-EC"/>
</dbReference>
<comment type="catalytic activity">
    <reaction evidence="10">
        <text>resolvin D1 + NAD(+) = 8-oxoresolvin D1 + NADH + H(+)</text>
        <dbReference type="Rhea" id="RHEA:50124"/>
        <dbReference type="ChEBI" id="CHEBI:15378"/>
        <dbReference type="ChEBI" id="CHEBI:57540"/>
        <dbReference type="ChEBI" id="CHEBI:57945"/>
        <dbReference type="ChEBI" id="CHEBI:132079"/>
        <dbReference type="ChEBI" id="CHEBI:132080"/>
    </reaction>
    <physiologicalReaction direction="left-to-right" evidence="10">
        <dbReference type="Rhea" id="RHEA:50125"/>
    </physiologicalReaction>
</comment>
<evidence type="ECO:0000256" key="22">
    <source>
        <dbReference type="RuleBase" id="RU000363"/>
    </source>
</evidence>
<dbReference type="InterPro" id="IPR020904">
    <property type="entry name" value="Sc_DH/Rdtase_CS"/>
</dbReference>
<evidence type="ECO:0000256" key="2">
    <source>
        <dbReference type="ARBA" id="ARBA00023002"/>
    </source>
</evidence>
<evidence type="ECO:0000313" key="24">
    <source>
        <dbReference type="Proteomes" id="UP001497472"/>
    </source>
</evidence>
<sequence length="272" mass="29631">MSGHWEAKEKTFLITGGASGLGAQYAETFLKLGAKKVAVLDIAEAVGEKFVSSLNETYPGKAIFVKCDVGNEDNVSGAFEKVLSDFQRIDVIINNAGIMSDAPQLWRKACDVNWQGLVSFTTKGVEHMRTDKGGAGGTIINIASTAALYKFKTMPIYCGSKMAVLHFSQTLAEPPFFDRTGVRVLTICFGPTATPLMENLNDRAIDMDLAKDFYARTSVNPQTVESAVNAFVTMFEEGACGSIWLSVNNKPVLDITDRIQNVFKDFAKLITN</sequence>
<comment type="catalytic activity">
    <reaction evidence="21">
        <text>resolvin E1 + NAD(+) = 18-oxo-resolvin E1 + NADH + H(+)</text>
        <dbReference type="Rhea" id="RHEA:49244"/>
        <dbReference type="ChEBI" id="CHEBI:15378"/>
        <dbReference type="ChEBI" id="CHEBI:57540"/>
        <dbReference type="ChEBI" id="CHEBI:57945"/>
        <dbReference type="ChEBI" id="CHEBI:91000"/>
        <dbReference type="ChEBI" id="CHEBI:91001"/>
    </reaction>
    <physiologicalReaction direction="left-to-right" evidence="21">
        <dbReference type="Rhea" id="RHEA:49245"/>
    </physiologicalReaction>
</comment>
<reference evidence="23 24" key="1">
    <citation type="submission" date="2023-11" db="EMBL/GenBank/DDBJ databases">
        <authorList>
            <person name="Okamura Y."/>
        </authorList>
    </citation>
    <scope>NUCLEOTIDE SEQUENCE [LARGE SCALE GENOMIC DNA]</scope>
</reference>
<evidence type="ECO:0000256" key="18">
    <source>
        <dbReference type="ARBA" id="ARBA00048739"/>
    </source>
</evidence>
<comment type="catalytic activity">
    <reaction evidence="12">
        <text>15-oxo-(5S,6R)-dihydroxy-(7E,9E,11Z)-eicosatrienoate + NADH + H(+) = (5S,6R,15S)-trihydroxy-(7E,9E,11Z)-eicosatrienoate + NAD(+)</text>
        <dbReference type="Rhea" id="RHEA:41596"/>
        <dbReference type="ChEBI" id="CHEBI:15378"/>
        <dbReference type="ChEBI" id="CHEBI:57540"/>
        <dbReference type="ChEBI" id="CHEBI:57945"/>
        <dbReference type="ChEBI" id="CHEBI:78325"/>
        <dbReference type="ChEBI" id="CHEBI:78329"/>
    </reaction>
    <physiologicalReaction direction="left-to-right" evidence="12">
        <dbReference type="Rhea" id="RHEA:41597"/>
    </physiologicalReaction>
</comment>
<comment type="catalytic activity">
    <reaction evidence="11">
        <text>14-hydroxy-(4Z,7Z,10Z,12E,16Z,19Z)-docosahexaenoate + NAD(+) = 14-oxo-(4Z,7Z,10Z,12E,16Z,19Z)-docosahexaenoate + NADH + H(+)</text>
        <dbReference type="Rhea" id="RHEA:48952"/>
        <dbReference type="ChEBI" id="CHEBI:15378"/>
        <dbReference type="ChEBI" id="CHEBI:57540"/>
        <dbReference type="ChEBI" id="CHEBI:57945"/>
        <dbReference type="ChEBI" id="CHEBI:90866"/>
        <dbReference type="ChEBI" id="CHEBI:90867"/>
    </reaction>
    <physiologicalReaction direction="left-to-right" evidence="11">
        <dbReference type="Rhea" id="RHEA:48953"/>
    </physiologicalReaction>
</comment>
<name>A0AAV1K5Q9_9NEOP</name>
<dbReference type="EC" id="1.1.1.232" evidence="4"/>
<organism evidence="23 24">
    <name type="scientific">Leptosia nina</name>
    <dbReference type="NCBI Taxonomy" id="320188"/>
    <lineage>
        <taxon>Eukaryota</taxon>
        <taxon>Metazoa</taxon>
        <taxon>Ecdysozoa</taxon>
        <taxon>Arthropoda</taxon>
        <taxon>Hexapoda</taxon>
        <taxon>Insecta</taxon>
        <taxon>Pterygota</taxon>
        <taxon>Neoptera</taxon>
        <taxon>Endopterygota</taxon>
        <taxon>Lepidoptera</taxon>
        <taxon>Glossata</taxon>
        <taxon>Ditrysia</taxon>
        <taxon>Papilionoidea</taxon>
        <taxon>Pieridae</taxon>
        <taxon>Pierinae</taxon>
        <taxon>Leptosia</taxon>
    </lineage>
</organism>
<accession>A0AAV1K5Q9</accession>
<dbReference type="SUPFAM" id="SSF51735">
    <property type="entry name" value="NAD(P)-binding Rossmann-fold domains"/>
    <property type="match status" value="1"/>
</dbReference>
<dbReference type="GO" id="GO:0016404">
    <property type="term" value="F:15-hydroxyprostaglandin dehydrogenase (NAD+) activity"/>
    <property type="evidence" value="ECO:0007669"/>
    <property type="project" value="UniProtKB-EC"/>
</dbReference>
<comment type="catalytic activity">
    <reaction evidence="13">
        <text>(11R)-hydroxy-(5Z,8Z,12E,14Z)-eicosatetraenoate + NAD(+) = 11-oxo-(5Z,8Z,12E,14Z)-eicosatetraenoate + NADH + H(+)</text>
        <dbReference type="Rhea" id="RHEA:48640"/>
        <dbReference type="ChEBI" id="CHEBI:15378"/>
        <dbReference type="ChEBI" id="CHEBI:57540"/>
        <dbReference type="ChEBI" id="CHEBI:57945"/>
        <dbReference type="ChEBI" id="CHEBI:78836"/>
        <dbReference type="ChEBI" id="CHEBI:90697"/>
    </reaction>
    <physiologicalReaction direction="left-to-right" evidence="13">
        <dbReference type="Rhea" id="RHEA:48641"/>
    </physiologicalReaction>
</comment>
<dbReference type="InterPro" id="IPR036291">
    <property type="entry name" value="NAD(P)-bd_dom_sf"/>
</dbReference>
<evidence type="ECO:0000256" key="19">
    <source>
        <dbReference type="ARBA" id="ARBA00048921"/>
    </source>
</evidence>
<dbReference type="EMBL" id="CAVLEF010000280">
    <property type="protein sequence ID" value="CAK1555890.1"/>
    <property type="molecule type" value="Genomic_DNA"/>
</dbReference>
<dbReference type="PANTHER" id="PTHR44229">
    <property type="entry name" value="15-HYDROXYPROSTAGLANDIN DEHYDROGENASE [NAD(+)]"/>
    <property type="match status" value="1"/>
</dbReference>
<evidence type="ECO:0000256" key="16">
    <source>
        <dbReference type="ARBA" id="ARBA00048535"/>
    </source>
</evidence>
<evidence type="ECO:0000256" key="8">
    <source>
        <dbReference type="ARBA" id="ARBA00045705"/>
    </source>
</evidence>
<gene>
    <name evidence="23" type="ORF">LNINA_LOCUS14675</name>
</gene>
<keyword evidence="2" id="KW-0560">Oxidoreductase</keyword>
<evidence type="ECO:0000256" key="6">
    <source>
        <dbReference type="ARBA" id="ARBA00041812"/>
    </source>
</evidence>
<evidence type="ECO:0000256" key="10">
    <source>
        <dbReference type="ARBA" id="ARBA00047672"/>
    </source>
</evidence>
<evidence type="ECO:0000256" key="5">
    <source>
        <dbReference type="ARBA" id="ARBA00040276"/>
    </source>
</evidence>
<dbReference type="AlphaFoldDB" id="A0AAV1K5Q9"/>
<protein>
    <recommendedName>
        <fullName evidence="5">15-hydroxyprostaglandin dehydrogenase [NAD(+)]</fullName>
        <ecNumber evidence="3">1.1.1.141</ecNumber>
        <ecNumber evidence="4">1.1.1.232</ecNumber>
    </recommendedName>
    <alternativeName>
        <fullName evidence="7">Eicosanoid/docosanoid dehydrogenase [NAD(+)]</fullName>
    </alternativeName>
    <alternativeName>
        <fullName evidence="6">Prostaglandin dehydrogenase 1</fullName>
    </alternativeName>
</protein>
<evidence type="ECO:0000256" key="15">
    <source>
        <dbReference type="ARBA" id="ARBA00048393"/>
    </source>
</evidence>
<evidence type="ECO:0000256" key="9">
    <source>
        <dbReference type="ARBA" id="ARBA00047325"/>
    </source>
</evidence>
<comment type="caution">
    <text evidence="23">The sequence shown here is derived from an EMBL/GenBank/DDBJ whole genome shotgun (WGS) entry which is preliminary data.</text>
</comment>
<comment type="catalytic activity">
    <reaction evidence="15">
        <text>resolvin D2 + NAD(+) = 7-oxoresolvin D2 + NADH + H(+)</text>
        <dbReference type="Rhea" id="RHEA:53584"/>
        <dbReference type="ChEBI" id="CHEBI:15378"/>
        <dbReference type="ChEBI" id="CHEBI:57540"/>
        <dbReference type="ChEBI" id="CHEBI:57945"/>
        <dbReference type="ChEBI" id="CHEBI:133367"/>
        <dbReference type="ChEBI" id="CHEBI:137497"/>
    </reaction>
    <physiologicalReaction direction="left-to-right" evidence="15">
        <dbReference type="Rhea" id="RHEA:53585"/>
    </physiologicalReaction>
</comment>
<comment type="catalytic activity">
    <reaction evidence="16">
        <text>lipoxin A4 + NAD(+) = 15-oxo-(5S,6R)-dihydroxy-(7E,9E,11Z,13E)-eicosatetraenoate + NADH + H(+)</text>
        <dbReference type="Rhea" id="RHEA:41572"/>
        <dbReference type="ChEBI" id="CHEBI:15378"/>
        <dbReference type="ChEBI" id="CHEBI:57540"/>
        <dbReference type="ChEBI" id="CHEBI:57945"/>
        <dbReference type="ChEBI" id="CHEBI:67026"/>
        <dbReference type="ChEBI" id="CHEBI:78311"/>
    </reaction>
    <physiologicalReaction direction="left-to-right" evidence="16">
        <dbReference type="Rhea" id="RHEA:41573"/>
    </physiologicalReaction>
</comment>
<dbReference type="EC" id="1.1.1.141" evidence="3"/>
<evidence type="ECO:0000313" key="23">
    <source>
        <dbReference type="EMBL" id="CAK1555890.1"/>
    </source>
</evidence>
<comment type="catalytic activity">
    <reaction evidence="18">
        <text>prostaglandin E2 + NAD(+) = 15-oxoprostaglandin E2 + NADH + H(+)</text>
        <dbReference type="Rhea" id="RHEA:11876"/>
        <dbReference type="ChEBI" id="CHEBI:15378"/>
        <dbReference type="ChEBI" id="CHEBI:57400"/>
        <dbReference type="ChEBI" id="CHEBI:57540"/>
        <dbReference type="ChEBI" id="CHEBI:57945"/>
        <dbReference type="ChEBI" id="CHEBI:606564"/>
        <dbReference type="EC" id="1.1.1.141"/>
    </reaction>
    <physiologicalReaction direction="left-to-right" evidence="18">
        <dbReference type="Rhea" id="RHEA:11877"/>
    </physiologicalReaction>
</comment>
<dbReference type="PRINTS" id="PR00080">
    <property type="entry name" value="SDRFAMILY"/>
</dbReference>
<evidence type="ECO:0000256" key="1">
    <source>
        <dbReference type="ARBA" id="ARBA00006484"/>
    </source>
</evidence>
<evidence type="ECO:0000256" key="14">
    <source>
        <dbReference type="ARBA" id="ARBA00048170"/>
    </source>
</evidence>
<evidence type="ECO:0000256" key="12">
    <source>
        <dbReference type="ARBA" id="ARBA00048140"/>
    </source>
</evidence>
<evidence type="ECO:0000256" key="13">
    <source>
        <dbReference type="ARBA" id="ARBA00048144"/>
    </source>
</evidence>
<dbReference type="PANTHER" id="PTHR44229:SF4">
    <property type="entry name" value="15-HYDROXYPROSTAGLANDIN DEHYDROGENASE [NAD(+)]"/>
    <property type="match status" value="1"/>
</dbReference>
<dbReference type="PRINTS" id="PR00081">
    <property type="entry name" value="GDHRDH"/>
</dbReference>
<comment type="catalytic activity">
    <reaction evidence="17">
        <text>prostaglandin A1 + NAD(+) = 15-oxo-prostaglandin A1 + NADH + H(+)</text>
        <dbReference type="Rhea" id="RHEA:41263"/>
        <dbReference type="ChEBI" id="CHEBI:15378"/>
        <dbReference type="ChEBI" id="CHEBI:57398"/>
        <dbReference type="ChEBI" id="CHEBI:57540"/>
        <dbReference type="ChEBI" id="CHEBI:57945"/>
        <dbReference type="ChEBI" id="CHEBI:85072"/>
    </reaction>
    <physiologicalReaction direction="left-to-right" evidence="17">
        <dbReference type="Rhea" id="RHEA:41264"/>
    </physiologicalReaction>
</comment>
<dbReference type="Pfam" id="PF00106">
    <property type="entry name" value="adh_short"/>
    <property type="match status" value="1"/>
</dbReference>
<proteinExistence type="inferred from homology"/>